<evidence type="ECO:0000256" key="5">
    <source>
        <dbReference type="ARBA" id="ARBA00022982"/>
    </source>
</evidence>
<evidence type="ECO:0000256" key="6">
    <source>
        <dbReference type="ARBA" id="ARBA00023136"/>
    </source>
</evidence>
<keyword evidence="2" id="KW-0813">Transport</keyword>
<dbReference type="PANTHER" id="PTHR12219:SF8">
    <property type="entry name" value="NADH DEHYDROGENASE [UBIQUINONE] IRON-SULFUR PROTEIN 4, MITOCHONDRIAL"/>
    <property type="match status" value="1"/>
</dbReference>
<dbReference type="InterPro" id="IPR038532">
    <property type="entry name" value="NDUFS4-like_sf"/>
</dbReference>
<dbReference type="Pfam" id="PF04800">
    <property type="entry name" value="NDUS4"/>
    <property type="match status" value="1"/>
</dbReference>
<gene>
    <name evidence="7" type="ORF">HW532_02755</name>
</gene>
<keyword evidence="6" id="KW-0472">Membrane</keyword>
<dbReference type="GO" id="GO:0022900">
    <property type="term" value="P:electron transport chain"/>
    <property type="evidence" value="ECO:0007669"/>
    <property type="project" value="InterPro"/>
</dbReference>
<proteinExistence type="predicted"/>
<evidence type="ECO:0000313" key="7">
    <source>
        <dbReference type="EMBL" id="QPC41733.1"/>
    </source>
</evidence>
<organism evidence="7 8">
    <name type="scientific">Kaustia mangrovi</name>
    <dbReference type="NCBI Taxonomy" id="2593653"/>
    <lineage>
        <taxon>Bacteria</taxon>
        <taxon>Pseudomonadati</taxon>
        <taxon>Pseudomonadota</taxon>
        <taxon>Alphaproteobacteria</taxon>
        <taxon>Hyphomicrobiales</taxon>
        <taxon>Parvibaculaceae</taxon>
        <taxon>Kaustia</taxon>
    </lineage>
</organism>
<dbReference type="AlphaFoldDB" id="A0A7S8C1N9"/>
<keyword evidence="4" id="KW-0809">Transit peptide</keyword>
<dbReference type="EMBL" id="CP058214">
    <property type="protein sequence ID" value="QPC41733.1"/>
    <property type="molecule type" value="Genomic_DNA"/>
</dbReference>
<evidence type="ECO:0000256" key="3">
    <source>
        <dbReference type="ARBA" id="ARBA00022660"/>
    </source>
</evidence>
<evidence type="ECO:0000256" key="4">
    <source>
        <dbReference type="ARBA" id="ARBA00022946"/>
    </source>
</evidence>
<protein>
    <submittedName>
        <fullName evidence="7">ETC complex I subunit</fullName>
    </submittedName>
</protein>
<dbReference type="InterPro" id="IPR006885">
    <property type="entry name" value="NADH_UbQ_FeS_4_mit-like"/>
</dbReference>
<keyword evidence="8" id="KW-1185">Reference proteome</keyword>
<dbReference type="RefSeq" id="WP_213162956.1">
    <property type="nucleotide sequence ID" value="NZ_CP058214.1"/>
</dbReference>
<reference evidence="7 8" key="1">
    <citation type="submission" date="2020-06" db="EMBL/GenBank/DDBJ databases">
        <title>Genome sequence of 2 isolates from Red Sea Mangroves.</title>
        <authorList>
            <person name="Sefrji F."/>
            <person name="Michoud G."/>
            <person name="Merlino G."/>
            <person name="Daffonchio D."/>
        </authorList>
    </citation>
    <scope>NUCLEOTIDE SEQUENCE [LARGE SCALE GENOMIC DNA]</scope>
    <source>
        <strain evidence="7 8">R1DC25</strain>
    </source>
</reference>
<keyword evidence="3" id="KW-0679">Respiratory chain</keyword>
<sequence length="101" mass="11884">MLARIYRPAKTAMQSGRGNTRKWVLEYEPEKPRETDPLMGWTSSGDMKQQIRLRFDTREEAIAYAERHGIPYRLQEANGTRVKPKSYADNFRWGRIGAWTH</sequence>
<dbReference type="KEGG" id="kmn:HW532_02755"/>
<comment type="subcellular location">
    <subcellularLocation>
        <location evidence="1">Membrane</location>
    </subcellularLocation>
</comment>
<dbReference type="GO" id="GO:0016020">
    <property type="term" value="C:membrane"/>
    <property type="evidence" value="ECO:0007669"/>
    <property type="project" value="UniProtKB-SubCell"/>
</dbReference>
<accession>A0A7S8C1N9</accession>
<evidence type="ECO:0000313" key="8">
    <source>
        <dbReference type="Proteomes" id="UP000593594"/>
    </source>
</evidence>
<evidence type="ECO:0000256" key="2">
    <source>
        <dbReference type="ARBA" id="ARBA00022448"/>
    </source>
</evidence>
<dbReference type="PANTHER" id="PTHR12219">
    <property type="entry name" value="NADH-UBIQUINONE OXIDOREDUCTASE"/>
    <property type="match status" value="1"/>
</dbReference>
<evidence type="ECO:0000256" key="1">
    <source>
        <dbReference type="ARBA" id="ARBA00004370"/>
    </source>
</evidence>
<dbReference type="Proteomes" id="UP000593594">
    <property type="component" value="Chromosome"/>
</dbReference>
<name>A0A7S8C1N9_9HYPH</name>
<keyword evidence="5" id="KW-0249">Electron transport</keyword>
<dbReference type="Gene3D" id="3.30.160.190">
    <property type="entry name" value="atu1810 like domain"/>
    <property type="match status" value="1"/>
</dbReference>